<proteinExistence type="predicted"/>
<feature type="transmembrane region" description="Helical" evidence="1">
    <location>
        <begin position="121"/>
        <end position="139"/>
    </location>
</feature>
<sequence>MAPIGKITKQLQYDSSDITLYRSPAYLSRLELGIVDMIMVVEWIFAILVIHQAIRYEGIDMRSILSFSLVTMILLSAFHNVAILIPRTNRYIWYPRYEQWLDNIEIPFESRKKFLWISSRIVVTFLASLLIIGTLWLLISMSSDYSGVLVYGFTNDALSQSYCGVLLYIAFALVIFLHIQQVTPMIWVLSLRLSNIKDSSNVIFRQEEAKEAGGK</sequence>
<keyword evidence="1" id="KW-0812">Transmembrane</keyword>
<feature type="transmembrane region" description="Helical" evidence="1">
    <location>
        <begin position="66"/>
        <end position="86"/>
    </location>
</feature>
<keyword evidence="3" id="KW-1185">Reference proteome</keyword>
<keyword evidence="1" id="KW-1133">Transmembrane helix</keyword>
<dbReference type="EMBL" id="BTSY01000003">
    <property type="protein sequence ID" value="GMT20577.1"/>
    <property type="molecule type" value="Genomic_DNA"/>
</dbReference>
<reference evidence="2" key="1">
    <citation type="submission" date="2023-10" db="EMBL/GenBank/DDBJ databases">
        <title>Genome assembly of Pristionchus species.</title>
        <authorList>
            <person name="Yoshida K."/>
            <person name="Sommer R.J."/>
        </authorList>
    </citation>
    <scope>NUCLEOTIDE SEQUENCE</scope>
    <source>
        <strain evidence="2">RS5133</strain>
    </source>
</reference>
<feature type="transmembrane region" description="Helical" evidence="1">
    <location>
        <begin position="32"/>
        <end position="54"/>
    </location>
</feature>
<organism evidence="2 3">
    <name type="scientific">Pristionchus fissidentatus</name>
    <dbReference type="NCBI Taxonomy" id="1538716"/>
    <lineage>
        <taxon>Eukaryota</taxon>
        <taxon>Metazoa</taxon>
        <taxon>Ecdysozoa</taxon>
        <taxon>Nematoda</taxon>
        <taxon>Chromadorea</taxon>
        <taxon>Rhabditida</taxon>
        <taxon>Rhabditina</taxon>
        <taxon>Diplogasteromorpha</taxon>
        <taxon>Diplogasteroidea</taxon>
        <taxon>Neodiplogasteridae</taxon>
        <taxon>Pristionchus</taxon>
    </lineage>
</organism>
<evidence type="ECO:0000256" key="1">
    <source>
        <dbReference type="SAM" id="Phobius"/>
    </source>
</evidence>
<comment type="caution">
    <text evidence="2">The sequence shown here is derived from an EMBL/GenBank/DDBJ whole genome shotgun (WGS) entry which is preliminary data.</text>
</comment>
<feature type="transmembrane region" description="Helical" evidence="1">
    <location>
        <begin position="159"/>
        <end position="179"/>
    </location>
</feature>
<accession>A0AAV5VRC1</accession>
<name>A0AAV5VRC1_9BILA</name>
<evidence type="ECO:0000313" key="2">
    <source>
        <dbReference type="EMBL" id="GMT20577.1"/>
    </source>
</evidence>
<gene>
    <name evidence="2" type="ORF">PFISCL1PPCAC_11874</name>
</gene>
<dbReference type="AlphaFoldDB" id="A0AAV5VRC1"/>
<protein>
    <recommendedName>
        <fullName evidence="4">G protein-coupled receptor</fullName>
    </recommendedName>
</protein>
<keyword evidence="1" id="KW-0472">Membrane</keyword>
<evidence type="ECO:0008006" key="4">
    <source>
        <dbReference type="Google" id="ProtNLM"/>
    </source>
</evidence>
<evidence type="ECO:0000313" key="3">
    <source>
        <dbReference type="Proteomes" id="UP001432322"/>
    </source>
</evidence>
<dbReference type="Proteomes" id="UP001432322">
    <property type="component" value="Unassembled WGS sequence"/>
</dbReference>